<sequence length="126" mass="14140">MTGATTPDVRLARVYDVVDEAPPAGETWVLVDRLWPRGVKKERLAGAEWDKEAAPSEELRRAFHHEEIGFEEFAERYRAELEQSGAAERLRRRARETDSGTLVLLVGSKDPEHSNGRVLADVLTGD</sequence>
<dbReference type="PANTHER" id="PTHR36849">
    <property type="entry name" value="CYTOPLASMIC PROTEIN-RELATED"/>
    <property type="match status" value="1"/>
</dbReference>
<dbReference type="EMBL" id="CP107020">
    <property type="protein sequence ID" value="UYG16847.1"/>
    <property type="molecule type" value="Genomic_DNA"/>
</dbReference>
<evidence type="ECO:0000313" key="2">
    <source>
        <dbReference type="Proteomes" id="UP001164305"/>
    </source>
</evidence>
<accession>A0ABY6G169</accession>
<evidence type="ECO:0000313" key="1">
    <source>
        <dbReference type="EMBL" id="UYG16847.1"/>
    </source>
</evidence>
<organism evidence="1 2">
    <name type="scientific">Brachybacterium huguangmaarense</name>
    <dbReference type="NCBI Taxonomy" id="1652028"/>
    <lineage>
        <taxon>Bacteria</taxon>
        <taxon>Bacillati</taxon>
        <taxon>Actinomycetota</taxon>
        <taxon>Actinomycetes</taxon>
        <taxon>Micrococcales</taxon>
        <taxon>Dermabacteraceae</taxon>
        <taxon>Brachybacterium</taxon>
    </lineage>
</organism>
<dbReference type="PANTHER" id="PTHR36849:SF1">
    <property type="entry name" value="CYTOPLASMIC PROTEIN"/>
    <property type="match status" value="1"/>
</dbReference>
<proteinExistence type="predicted"/>
<keyword evidence="2" id="KW-1185">Reference proteome</keyword>
<reference evidence="1" key="1">
    <citation type="submission" date="2022-10" db="EMBL/GenBank/DDBJ databases">
        <title>Whole-Genome Sequencing of Brachybacterium huguangmaarense BRM-3, Isolated from Betula schmidtii.</title>
        <authorList>
            <person name="Haam D."/>
        </authorList>
    </citation>
    <scope>NUCLEOTIDE SEQUENCE</scope>
    <source>
        <strain evidence="1">BRM-3</strain>
    </source>
</reference>
<dbReference type="Pfam" id="PF22752">
    <property type="entry name" value="DUF488-N3i"/>
    <property type="match status" value="1"/>
</dbReference>
<name>A0ABY6G169_9MICO</name>
<dbReference type="RefSeq" id="WP_263594060.1">
    <property type="nucleotide sequence ID" value="NZ_CP107020.1"/>
</dbReference>
<dbReference type="Proteomes" id="UP001164305">
    <property type="component" value="Chromosome"/>
</dbReference>
<protein>
    <submittedName>
        <fullName evidence="1">DUF488 family protein</fullName>
    </submittedName>
</protein>
<dbReference type="InterPro" id="IPR052552">
    <property type="entry name" value="YeaO-like"/>
</dbReference>
<gene>
    <name evidence="1" type="ORF">BRM3_14800</name>
</gene>